<name>A0A0T5NW21_9RHOB</name>
<organism evidence="1 2">
    <name type="scientific">Roseovarius atlanticus</name>
    <dbReference type="NCBI Taxonomy" id="1641875"/>
    <lineage>
        <taxon>Bacteria</taxon>
        <taxon>Pseudomonadati</taxon>
        <taxon>Pseudomonadota</taxon>
        <taxon>Alphaproteobacteria</taxon>
        <taxon>Rhodobacterales</taxon>
        <taxon>Roseobacteraceae</taxon>
        <taxon>Roseovarius</taxon>
    </lineage>
</organism>
<proteinExistence type="predicted"/>
<accession>A0A0T5NW21</accession>
<evidence type="ECO:0000313" key="2">
    <source>
        <dbReference type="Proteomes" id="UP000051295"/>
    </source>
</evidence>
<dbReference type="PANTHER" id="PTHR40267">
    <property type="entry name" value="BLR3294 PROTEIN"/>
    <property type="match status" value="1"/>
</dbReference>
<dbReference type="Gene3D" id="3.40.50.12500">
    <property type="match status" value="1"/>
</dbReference>
<dbReference type="EMBL" id="LAXJ01000007">
    <property type="protein sequence ID" value="KRS13057.1"/>
    <property type="molecule type" value="Genomic_DNA"/>
</dbReference>
<sequence>MTQAASLSDAARGAILSAPRFDAGVHHRARIGFVLIPNEQTIEHEMLRHLPAGVGGFFARASMPREISTDSLAQVRDTLATAAARILPDDGLDVISFACTSGTVAVGEAETCAELAKGAPGAKPTSLAGAVRKALAVMGLSRIVLGSPYIPELNDTVARFLAGTGTEVLATHGMNLNYDTEMIRVAPDYIFDFACAIDRPDADAVLLSCGALRSIEVVDRLERHLGKPVICSNQAMLWDVLRLAGIDDRLPGLGRLLRDH</sequence>
<protein>
    <submittedName>
        <fullName evidence="1">Arylmalonate decarboxylase</fullName>
    </submittedName>
</protein>
<evidence type="ECO:0000313" key="1">
    <source>
        <dbReference type="EMBL" id="KRS13057.1"/>
    </source>
</evidence>
<dbReference type="InterPro" id="IPR026286">
    <property type="entry name" value="MaiA/AMDase"/>
</dbReference>
<dbReference type="AlphaFoldDB" id="A0A0T5NW21"/>
<keyword evidence="2" id="KW-1185">Reference proteome</keyword>
<dbReference type="OrthoDB" id="9816064at2"/>
<dbReference type="InterPro" id="IPR053714">
    <property type="entry name" value="Iso_Racemase_Enz_sf"/>
</dbReference>
<reference evidence="1 2" key="1">
    <citation type="submission" date="2015-04" db="EMBL/GenBank/DDBJ databases">
        <title>The draft genome sequence of Roseovarius sp.R12b.</title>
        <authorList>
            <person name="Li G."/>
            <person name="Lai Q."/>
            <person name="Shao Z."/>
            <person name="Yan P."/>
        </authorList>
    </citation>
    <scope>NUCLEOTIDE SEQUENCE [LARGE SCALE GENOMIC DNA]</scope>
    <source>
        <strain evidence="1 2">R12B</strain>
    </source>
</reference>
<dbReference type="PATRIC" id="fig|1641875.4.peg.3968"/>
<dbReference type="Pfam" id="PF17645">
    <property type="entry name" value="Amdase"/>
    <property type="match status" value="1"/>
</dbReference>
<gene>
    <name evidence="1" type="ORF">XM53_07835</name>
</gene>
<dbReference type="Proteomes" id="UP000051295">
    <property type="component" value="Unassembled WGS sequence"/>
</dbReference>
<comment type="caution">
    <text evidence="1">The sequence shown here is derived from an EMBL/GenBank/DDBJ whole genome shotgun (WGS) entry which is preliminary data.</text>
</comment>
<dbReference type="RefSeq" id="WP_057792017.1">
    <property type="nucleotide sequence ID" value="NZ_LAXJ01000007.1"/>
</dbReference>
<dbReference type="PANTHER" id="PTHR40267:SF1">
    <property type="entry name" value="BLR3294 PROTEIN"/>
    <property type="match status" value="1"/>
</dbReference>
<dbReference type="STRING" id="1641875.XM53_07835"/>
<dbReference type="PIRSF" id="PIRSF015736">
    <property type="entry name" value="MI"/>
    <property type="match status" value="1"/>
</dbReference>